<evidence type="ECO:0000256" key="7">
    <source>
        <dbReference type="SAM" id="MobiDB-lite"/>
    </source>
</evidence>
<gene>
    <name evidence="10" type="primary">HGT20_6</name>
    <name evidence="10" type="ORF">K7432_003158</name>
</gene>
<evidence type="ECO:0000313" key="11">
    <source>
        <dbReference type="Proteomes" id="UP001479436"/>
    </source>
</evidence>
<evidence type="ECO:0000313" key="10">
    <source>
        <dbReference type="EMBL" id="KAK9721799.1"/>
    </source>
</evidence>
<feature type="compositionally biased region" description="Polar residues" evidence="7">
    <location>
        <begin position="275"/>
        <end position="287"/>
    </location>
</feature>
<dbReference type="PROSITE" id="PS00217">
    <property type="entry name" value="SUGAR_TRANSPORT_2"/>
    <property type="match status" value="1"/>
</dbReference>
<dbReference type="PRINTS" id="PR00171">
    <property type="entry name" value="SUGRTRNSPORT"/>
</dbReference>
<comment type="subcellular location">
    <subcellularLocation>
        <location evidence="1">Membrane</location>
        <topology evidence="1">Multi-pass membrane protein</topology>
    </subcellularLocation>
</comment>
<feature type="transmembrane region" description="Helical" evidence="8">
    <location>
        <begin position="468"/>
        <end position="490"/>
    </location>
</feature>
<feature type="transmembrane region" description="Helical" evidence="8">
    <location>
        <begin position="341"/>
        <end position="363"/>
    </location>
</feature>
<evidence type="ECO:0000256" key="4">
    <source>
        <dbReference type="ARBA" id="ARBA00022692"/>
    </source>
</evidence>
<dbReference type="PANTHER" id="PTHR23503:SF8">
    <property type="entry name" value="FACILITATED GLUCOSE TRANSPORTER PROTEIN 1"/>
    <property type="match status" value="1"/>
</dbReference>
<comment type="caution">
    <text evidence="10">The sequence shown here is derived from an EMBL/GenBank/DDBJ whole genome shotgun (WGS) entry which is preliminary data.</text>
</comment>
<dbReference type="InterPro" id="IPR005828">
    <property type="entry name" value="MFS_sugar_transport-like"/>
</dbReference>
<keyword evidence="3" id="KW-0813">Transport</keyword>
<sequence>MSASAHLPDSREQKTSGYVLFCAFTAILGGFNAGYNAGVPNISQDTIINCIPNPNSTSFFPDCLPMSPWTWGFSVGVFAIGGLIGSTLAGSLTAQFGRKRTLFWNNLLFIIGGLILAMSTSIPVFTTGRVLVGIASGVVGVAIPAYLAEISTEKLRGSLGISLELSQMLGIFVSQGLCIPFIGIPGWRWLMGGTIAPALLQMCLLPFCKETPRFLILKGDLSKARTSLERLRRGYHIELEFQEMIDSQKVPTASRASLCSRNSWVSPVIPKSPISLKSPTSPRSSVSFKIPTSPKSPVSPKASIRMSKIGPTLEAGITIIETMKPLNIFQILRDHKLRRPALVGITLFAFQPLSGIIGIVYYSTAIFERVFGPRKAEFVTVGIAAMNMMMTFISAVVIERAGRKTLLLISEVGMIISSIILVFSSLNSVDSAVVAGAIMFVASFAIGLGPITVVMIPEMMPTSAISAVVSMANNVGWICTFSIGLLTPVLNETLNSYTFCIFVVINTIAIIFTACFVPNIRH</sequence>
<dbReference type="InterPro" id="IPR036259">
    <property type="entry name" value="MFS_trans_sf"/>
</dbReference>
<dbReference type="InterPro" id="IPR020846">
    <property type="entry name" value="MFS_dom"/>
</dbReference>
<evidence type="ECO:0000256" key="6">
    <source>
        <dbReference type="ARBA" id="ARBA00023136"/>
    </source>
</evidence>
<dbReference type="InterPro" id="IPR003663">
    <property type="entry name" value="Sugar/inositol_transpt"/>
</dbReference>
<feature type="region of interest" description="Disordered" evidence="7">
    <location>
        <begin position="275"/>
        <end position="303"/>
    </location>
</feature>
<proteinExistence type="inferred from homology"/>
<dbReference type="Gene3D" id="1.20.1250.20">
    <property type="entry name" value="MFS general substrate transporter like domains"/>
    <property type="match status" value="2"/>
</dbReference>
<feature type="transmembrane region" description="Helical" evidence="8">
    <location>
        <begin position="159"/>
        <end position="183"/>
    </location>
</feature>
<dbReference type="PROSITE" id="PS00216">
    <property type="entry name" value="SUGAR_TRANSPORT_1"/>
    <property type="match status" value="1"/>
</dbReference>
<dbReference type="SUPFAM" id="SSF103473">
    <property type="entry name" value="MFS general substrate transporter"/>
    <property type="match status" value="1"/>
</dbReference>
<comment type="similarity">
    <text evidence="2">Belongs to the major facilitator superfamily. Sugar transporter (TC 2.A.1.1) family.</text>
</comment>
<keyword evidence="4 8" id="KW-0812">Transmembrane</keyword>
<evidence type="ECO:0000256" key="2">
    <source>
        <dbReference type="ARBA" id="ARBA00010992"/>
    </source>
</evidence>
<feature type="transmembrane region" description="Helical" evidence="8">
    <location>
        <begin position="378"/>
        <end position="398"/>
    </location>
</feature>
<evidence type="ECO:0000256" key="8">
    <source>
        <dbReference type="SAM" id="Phobius"/>
    </source>
</evidence>
<feature type="transmembrane region" description="Helical" evidence="8">
    <location>
        <begin position="432"/>
        <end position="456"/>
    </location>
</feature>
<feature type="domain" description="Major facilitator superfamily (MFS) profile" evidence="9">
    <location>
        <begin position="22"/>
        <end position="521"/>
    </location>
</feature>
<evidence type="ECO:0000256" key="1">
    <source>
        <dbReference type="ARBA" id="ARBA00004141"/>
    </source>
</evidence>
<feature type="transmembrane region" description="Helical" evidence="8">
    <location>
        <begin position="17"/>
        <end position="35"/>
    </location>
</feature>
<evidence type="ECO:0000256" key="3">
    <source>
        <dbReference type="ARBA" id="ARBA00022448"/>
    </source>
</evidence>
<dbReference type="InterPro" id="IPR045263">
    <property type="entry name" value="GLUT"/>
</dbReference>
<feature type="transmembrane region" description="Helical" evidence="8">
    <location>
        <begin position="102"/>
        <end position="124"/>
    </location>
</feature>
<feature type="transmembrane region" description="Helical" evidence="8">
    <location>
        <begin position="496"/>
        <end position="517"/>
    </location>
</feature>
<dbReference type="PROSITE" id="PS50850">
    <property type="entry name" value="MFS"/>
    <property type="match status" value="1"/>
</dbReference>
<name>A0ABR2W6R3_9FUNG</name>
<reference evidence="10 11" key="1">
    <citation type="submission" date="2023-04" db="EMBL/GenBank/DDBJ databases">
        <title>Genome of Basidiobolus ranarum AG-B5.</title>
        <authorList>
            <person name="Stajich J.E."/>
            <person name="Carter-House D."/>
            <person name="Gryganskyi A."/>
        </authorList>
    </citation>
    <scope>NUCLEOTIDE SEQUENCE [LARGE SCALE GENOMIC DNA]</scope>
    <source>
        <strain evidence="10 11">AG-B5</strain>
    </source>
</reference>
<keyword evidence="5 8" id="KW-1133">Transmembrane helix</keyword>
<keyword evidence="11" id="KW-1185">Reference proteome</keyword>
<feature type="transmembrane region" description="Helical" evidence="8">
    <location>
        <begin position="405"/>
        <end position="426"/>
    </location>
</feature>
<keyword evidence="6 8" id="KW-0472">Membrane</keyword>
<dbReference type="EMBL" id="JASJQH010006968">
    <property type="protein sequence ID" value="KAK9721799.1"/>
    <property type="molecule type" value="Genomic_DNA"/>
</dbReference>
<accession>A0ABR2W6R3</accession>
<feature type="transmembrane region" description="Helical" evidence="8">
    <location>
        <begin position="130"/>
        <end position="147"/>
    </location>
</feature>
<feature type="transmembrane region" description="Helical" evidence="8">
    <location>
        <begin position="189"/>
        <end position="208"/>
    </location>
</feature>
<dbReference type="PANTHER" id="PTHR23503">
    <property type="entry name" value="SOLUTE CARRIER FAMILY 2"/>
    <property type="match status" value="1"/>
</dbReference>
<feature type="transmembrane region" description="Helical" evidence="8">
    <location>
        <begin position="69"/>
        <end position="90"/>
    </location>
</feature>
<evidence type="ECO:0000259" key="9">
    <source>
        <dbReference type="PROSITE" id="PS50850"/>
    </source>
</evidence>
<evidence type="ECO:0000256" key="5">
    <source>
        <dbReference type="ARBA" id="ARBA00022989"/>
    </source>
</evidence>
<dbReference type="Pfam" id="PF00083">
    <property type="entry name" value="Sugar_tr"/>
    <property type="match status" value="2"/>
</dbReference>
<protein>
    <submittedName>
        <fullName evidence="10">Bifunctional purine biosynthesis protein PurH</fullName>
    </submittedName>
</protein>
<dbReference type="Proteomes" id="UP001479436">
    <property type="component" value="Unassembled WGS sequence"/>
</dbReference>
<dbReference type="InterPro" id="IPR005829">
    <property type="entry name" value="Sugar_transporter_CS"/>
</dbReference>
<organism evidence="10 11">
    <name type="scientific">Basidiobolus ranarum</name>
    <dbReference type="NCBI Taxonomy" id="34480"/>
    <lineage>
        <taxon>Eukaryota</taxon>
        <taxon>Fungi</taxon>
        <taxon>Fungi incertae sedis</taxon>
        <taxon>Zoopagomycota</taxon>
        <taxon>Entomophthoromycotina</taxon>
        <taxon>Basidiobolomycetes</taxon>
        <taxon>Basidiobolales</taxon>
        <taxon>Basidiobolaceae</taxon>
        <taxon>Basidiobolus</taxon>
    </lineage>
</organism>